<keyword evidence="4" id="KW-1185">Reference proteome</keyword>
<protein>
    <submittedName>
        <fullName evidence="3">Uncharacterized protein</fullName>
    </submittedName>
</protein>
<dbReference type="AlphaFoldDB" id="A0AA88GG25"/>
<dbReference type="Proteomes" id="UP000816034">
    <property type="component" value="Unassembled WGS sequence"/>
</dbReference>
<organism evidence="3 4">
    <name type="scientific">Naegleria lovaniensis</name>
    <name type="common">Amoeba</name>
    <dbReference type="NCBI Taxonomy" id="51637"/>
    <lineage>
        <taxon>Eukaryota</taxon>
        <taxon>Discoba</taxon>
        <taxon>Heterolobosea</taxon>
        <taxon>Tetramitia</taxon>
        <taxon>Eutetramitia</taxon>
        <taxon>Vahlkampfiidae</taxon>
        <taxon>Naegleria</taxon>
    </lineage>
</organism>
<comment type="caution">
    <text evidence="3">The sequence shown here is derived from an EMBL/GenBank/DDBJ whole genome shotgun (WGS) entry which is preliminary data.</text>
</comment>
<dbReference type="RefSeq" id="XP_044546064.1">
    <property type="nucleotide sequence ID" value="XM_044697972.1"/>
</dbReference>
<feature type="region of interest" description="Disordered" evidence="2">
    <location>
        <begin position="1"/>
        <end position="29"/>
    </location>
</feature>
<evidence type="ECO:0000256" key="1">
    <source>
        <dbReference type="SAM" id="Coils"/>
    </source>
</evidence>
<dbReference type="EMBL" id="PYSW02000031">
    <property type="protein sequence ID" value="KAG2378802.1"/>
    <property type="molecule type" value="Genomic_DNA"/>
</dbReference>
<dbReference type="Gene3D" id="1.10.238.10">
    <property type="entry name" value="EF-hand"/>
    <property type="match status" value="1"/>
</dbReference>
<accession>A0AA88GG25</accession>
<feature type="compositionally biased region" description="Polar residues" evidence="2">
    <location>
        <begin position="134"/>
        <end position="143"/>
    </location>
</feature>
<name>A0AA88GG25_NAELO</name>
<proteinExistence type="predicted"/>
<reference evidence="3 4" key="1">
    <citation type="journal article" date="2018" name="BMC Genomics">
        <title>The genome of Naegleria lovaniensis, the basis for a comparative approach to unravel pathogenicity factors of the human pathogenic amoeba N. fowleri.</title>
        <authorList>
            <person name="Liechti N."/>
            <person name="Schurch N."/>
            <person name="Bruggmann R."/>
            <person name="Wittwer M."/>
        </authorList>
    </citation>
    <scope>NUCLEOTIDE SEQUENCE [LARGE SCALE GENOMIC DNA]</scope>
    <source>
        <strain evidence="3 4">ATCC 30569</strain>
    </source>
</reference>
<dbReference type="GeneID" id="68100404"/>
<sequence length="498" mass="57428">MSLSTSSSPDIGEPATRNESSTTTPDPNREIQTLKALLSEAMERIQTLEDVCTHLNHEMTIMKKLITVQVNEVSHTMDSKFTDIIRSVDSKIMQTEQRVDQVLTRFETAQEDFNKSRAESVKKLHHSALLVTPKKSSVTNTSHNRSDLSLPPFSPILRNETPRNSTSKDRPPTIDSDHSITQYPDDMIVKVLESEMFESYKDMALKIFKYCISQLAELQKGEVRKTMGKKHFMKFFTEGKLSCVLNEKSWNSELVWVSVLKRLRIVDVYSPSGKYQLTYEQFEKGLFLVAQELKDSQLMTTSQRLESLMLHIIPLFSELIQQKEAQVGSTLDHHSSLQDHDVTNQSLIFENLERDMGQLESTFKKHRKQLKAMWSFYSCAKKPKTKLKTHLHGLNIKDLLDLCQVYGLKSLITKGDLVIIFEQRMDMKKTESLEDRLSYSAFEQVLVDIANKIYGEKPFSNMYQTTESRLEKLLSKLVMAYDDHRLDRSTQGLSLREY</sequence>
<keyword evidence="1" id="KW-0175">Coiled coil</keyword>
<feature type="coiled-coil region" evidence="1">
    <location>
        <begin position="31"/>
        <end position="58"/>
    </location>
</feature>
<feature type="compositionally biased region" description="Polar residues" evidence="2">
    <location>
        <begin position="17"/>
        <end position="26"/>
    </location>
</feature>
<evidence type="ECO:0000256" key="2">
    <source>
        <dbReference type="SAM" id="MobiDB-lite"/>
    </source>
</evidence>
<gene>
    <name evidence="3" type="ORF">C9374_007950</name>
</gene>
<feature type="compositionally biased region" description="Basic and acidic residues" evidence="2">
    <location>
        <begin position="166"/>
        <end position="178"/>
    </location>
</feature>
<evidence type="ECO:0000313" key="4">
    <source>
        <dbReference type="Proteomes" id="UP000816034"/>
    </source>
</evidence>
<feature type="region of interest" description="Disordered" evidence="2">
    <location>
        <begin position="132"/>
        <end position="179"/>
    </location>
</feature>
<evidence type="ECO:0000313" key="3">
    <source>
        <dbReference type="EMBL" id="KAG2378802.1"/>
    </source>
</evidence>